<evidence type="ECO:0000313" key="1">
    <source>
        <dbReference type="EMBL" id="GBP60434.1"/>
    </source>
</evidence>
<dbReference type="EMBL" id="BGZK01000787">
    <property type="protein sequence ID" value="GBP60434.1"/>
    <property type="molecule type" value="Genomic_DNA"/>
</dbReference>
<reference evidence="1 2" key="1">
    <citation type="journal article" date="2019" name="Commun. Biol.">
        <title>The bagworm genome reveals a unique fibroin gene that provides high tensile strength.</title>
        <authorList>
            <person name="Kono N."/>
            <person name="Nakamura H."/>
            <person name="Ohtoshi R."/>
            <person name="Tomita M."/>
            <person name="Numata K."/>
            <person name="Arakawa K."/>
        </authorList>
    </citation>
    <scope>NUCLEOTIDE SEQUENCE [LARGE SCALE GENOMIC DNA]</scope>
</reference>
<organism evidence="1 2">
    <name type="scientific">Eumeta variegata</name>
    <name type="common">Bagworm moth</name>
    <name type="synonym">Eumeta japonica</name>
    <dbReference type="NCBI Taxonomy" id="151549"/>
    <lineage>
        <taxon>Eukaryota</taxon>
        <taxon>Metazoa</taxon>
        <taxon>Ecdysozoa</taxon>
        <taxon>Arthropoda</taxon>
        <taxon>Hexapoda</taxon>
        <taxon>Insecta</taxon>
        <taxon>Pterygota</taxon>
        <taxon>Neoptera</taxon>
        <taxon>Endopterygota</taxon>
        <taxon>Lepidoptera</taxon>
        <taxon>Glossata</taxon>
        <taxon>Ditrysia</taxon>
        <taxon>Tineoidea</taxon>
        <taxon>Psychidae</taxon>
        <taxon>Oiketicinae</taxon>
        <taxon>Eumeta</taxon>
    </lineage>
</organism>
<keyword evidence="2" id="KW-1185">Reference proteome</keyword>
<protein>
    <submittedName>
        <fullName evidence="1">Uncharacterized protein</fullName>
    </submittedName>
</protein>
<name>A0A4C1XDD6_EUMVA</name>
<accession>A0A4C1XDD6</accession>
<evidence type="ECO:0000313" key="2">
    <source>
        <dbReference type="Proteomes" id="UP000299102"/>
    </source>
</evidence>
<comment type="caution">
    <text evidence="1">The sequence shown here is derived from an EMBL/GenBank/DDBJ whole genome shotgun (WGS) entry which is preliminary data.</text>
</comment>
<gene>
    <name evidence="1" type="ORF">EVAR_98331_1</name>
</gene>
<sequence length="118" mass="13331">MPFKYYSKRCRVSGRLRPRPRTKAVSGGAPQWRSRLHFLLPHCQLLAHLIRQNRLSDAFLFKPENTIRTETIVPVAARGGAGGRGPCGGHGALGNRLSLLLDGYAPREIYYIEWFDIN</sequence>
<dbReference type="AlphaFoldDB" id="A0A4C1XDD6"/>
<proteinExistence type="predicted"/>
<dbReference type="Proteomes" id="UP000299102">
    <property type="component" value="Unassembled WGS sequence"/>
</dbReference>